<dbReference type="RefSeq" id="WP_106064393.1">
    <property type="nucleotide sequence ID" value="NZ_PVXO01000064.1"/>
</dbReference>
<dbReference type="Gene3D" id="1.20.1200.10">
    <property type="entry name" value="Cobalamin adenosyltransferase-like"/>
    <property type="match status" value="1"/>
</dbReference>
<comment type="similarity">
    <text evidence="2 14">Belongs to the Cob(I)alamin adenosyltransferase family.</text>
</comment>
<organism evidence="16 17">
    <name type="scientific">Clostridium liquoris</name>
    <dbReference type="NCBI Taxonomy" id="1289519"/>
    <lineage>
        <taxon>Bacteria</taxon>
        <taxon>Bacillati</taxon>
        <taxon>Bacillota</taxon>
        <taxon>Clostridia</taxon>
        <taxon>Eubacteriales</taxon>
        <taxon>Clostridiaceae</taxon>
        <taxon>Clostridium</taxon>
    </lineage>
</organism>
<evidence type="ECO:0000256" key="13">
    <source>
        <dbReference type="ARBA" id="ARBA00048692"/>
    </source>
</evidence>
<gene>
    <name evidence="16" type="primary">yvqK</name>
    <name evidence="16" type="ORF">CLLI_23430</name>
</gene>
<dbReference type="InterPro" id="IPR029499">
    <property type="entry name" value="PduO-typ"/>
</dbReference>
<dbReference type="EMBL" id="PVXO01000064">
    <property type="protein sequence ID" value="PRR77430.1"/>
    <property type="molecule type" value="Genomic_DNA"/>
</dbReference>
<dbReference type="Pfam" id="PF01923">
    <property type="entry name" value="Cob_adeno_trans"/>
    <property type="match status" value="1"/>
</dbReference>
<dbReference type="InterPro" id="IPR036451">
    <property type="entry name" value="CblAdoTrfase-like_sf"/>
</dbReference>
<comment type="caution">
    <text evidence="16">The sequence shown here is derived from an EMBL/GenBank/DDBJ whole genome shotgun (WGS) entry which is preliminary data.</text>
</comment>
<dbReference type="GO" id="GO:0009236">
    <property type="term" value="P:cobalamin biosynthetic process"/>
    <property type="evidence" value="ECO:0007669"/>
    <property type="project" value="UniProtKB-UniRule"/>
</dbReference>
<keyword evidence="6 14" id="KW-0808">Transferase</keyword>
<evidence type="ECO:0000256" key="8">
    <source>
        <dbReference type="ARBA" id="ARBA00022840"/>
    </source>
</evidence>
<dbReference type="Proteomes" id="UP000239706">
    <property type="component" value="Unassembled WGS sequence"/>
</dbReference>
<keyword evidence="17" id="KW-1185">Reference proteome</keyword>
<dbReference type="UniPathway" id="UPA00148">
    <property type="reaction ID" value="UER00233"/>
</dbReference>
<protein>
    <recommendedName>
        <fullName evidence="4 14">Corrinoid adenosyltransferase</fullName>
        <ecNumber evidence="3 14">2.5.1.17</ecNumber>
    </recommendedName>
    <alternativeName>
        <fullName evidence="9 14">Cob(II)alamin adenosyltransferase</fullName>
    </alternativeName>
    <alternativeName>
        <fullName evidence="11 14">Cob(II)yrinic acid a,c-diamide adenosyltransferase</fullName>
    </alternativeName>
    <alternativeName>
        <fullName evidence="10 14">Cobinamide/cobalamin adenosyltransferase</fullName>
    </alternativeName>
</protein>
<evidence type="ECO:0000256" key="6">
    <source>
        <dbReference type="ARBA" id="ARBA00022679"/>
    </source>
</evidence>
<keyword evidence="8 14" id="KW-0067">ATP-binding</keyword>
<accession>A0A2T0B1C8</accession>
<evidence type="ECO:0000313" key="17">
    <source>
        <dbReference type="Proteomes" id="UP000239706"/>
    </source>
</evidence>
<evidence type="ECO:0000256" key="14">
    <source>
        <dbReference type="RuleBase" id="RU366026"/>
    </source>
</evidence>
<comment type="catalytic activity">
    <reaction evidence="13 14">
        <text>2 cob(II)alamin + reduced [electron-transfer flavoprotein] + 2 ATP = 2 adenosylcob(III)alamin + 2 triphosphate + oxidized [electron-transfer flavoprotein] + 3 H(+)</text>
        <dbReference type="Rhea" id="RHEA:28671"/>
        <dbReference type="Rhea" id="RHEA-COMP:10685"/>
        <dbReference type="Rhea" id="RHEA-COMP:10686"/>
        <dbReference type="ChEBI" id="CHEBI:15378"/>
        <dbReference type="ChEBI" id="CHEBI:16304"/>
        <dbReference type="ChEBI" id="CHEBI:18036"/>
        <dbReference type="ChEBI" id="CHEBI:18408"/>
        <dbReference type="ChEBI" id="CHEBI:30616"/>
        <dbReference type="ChEBI" id="CHEBI:57692"/>
        <dbReference type="ChEBI" id="CHEBI:58307"/>
        <dbReference type="EC" id="2.5.1.17"/>
    </reaction>
</comment>
<keyword evidence="7 14" id="KW-0547">Nucleotide-binding</keyword>
<dbReference type="OrthoDB" id="9778896at2"/>
<evidence type="ECO:0000313" key="16">
    <source>
        <dbReference type="EMBL" id="PRR77430.1"/>
    </source>
</evidence>
<name>A0A2T0B1C8_9CLOT</name>
<evidence type="ECO:0000256" key="4">
    <source>
        <dbReference type="ARBA" id="ARBA00020963"/>
    </source>
</evidence>
<feature type="domain" description="Cobalamin adenosyltransferase-like" evidence="15">
    <location>
        <begin position="4"/>
        <end position="167"/>
    </location>
</feature>
<dbReference type="SUPFAM" id="SSF89028">
    <property type="entry name" value="Cobalamin adenosyltransferase-like"/>
    <property type="match status" value="1"/>
</dbReference>
<comment type="catalytic activity">
    <reaction evidence="12 14">
        <text>2 cob(II)yrinate a,c diamide + reduced [electron-transfer flavoprotein] + 2 ATP = 2 adenosylcob(III)yrinate a,c-diamide + 2 triphosphate + oxidized [electron-transfer flavoprotein] + 3 H(+)</text>
        <dbReference type="Rhea" id="RHEA:11528"/>
        <dbReference type="Rhea" id="RHEA-COMP:10685"/>
        <dbReference type="Rhea" id="RHEA-COMP:10686"/>
        <dbReference type="ChEBI" id="CHEBI:15378"/>
        <dbReference type="ChEBI" id="CHEBI:18036"/>
        <dbReference type="ChEBI" id="CHEBI:30616"/>
        <dbReference type="ChEBI" id="CHEBI:57692"/>
        <dbReference type="ChEBI" id="CHEBI:58307"/>
        <dbReference type="ChEBI" id="CHEBI:58503"/>
        <dbReference type="ChEBI" id="CHEBI:58537"/>
        <dbReference type="EC" id="2.5.1.17"/>
    </reaction>
</comment>
<dbReference type="GO" id="GO:0005524">
    <property type="term" value="F:ATP binding"/>
    <property type="evidence" value="ECO:0007669"/>
    <property type="project" value="UniProtKB-UniRule"/>
</dbReference>
<dbReference type="EC" id="2.5.1.17" evidence="3 14"/>
<evidence type="ECO:0000256" key="10">
    <source>
        <dbReference type="ARBA" id="ARBA00033334"/>
    </source>
</evidence>
<dbReference type="AlphaFoldDB" id="A0A2T0B1C8"/>
<evidence type="ECO:0000256" key="1">
    <source>
        <dbReference type="ARBA" id="ARBA00005121"/>
    </source>
</evidence>
<evidence type="ECO:0000259" key="15">
    <source>
        <dbReference type="Pfam" id="PF01923"/>
    </source>
</evidence>
<sequence length="171" mass="19075">MSNIYTRTGDKGTTALFGGSRVEKDSLKVEAYGTIDELISNIGAASSFIKDEELKAELADIQKKLFVLGAELASDEKGIKHLKEQIEQKDIDDLEKIIDKYMGKAGAFKGFVTPGKNTQSAMLHIARTVARRAERVIITLSKEGNVREDIRKYVNRLSDALYAMARFEEEK</sequence>
<reference evidence="16 17" key="1">
    <citation type="submission" date="2018-03" db="EMBL/GenBank/DDBJ databases">
        <title>Genome sequence of Clostridium liquoris DSM 100320.</title>
        <authorList>
            <person name="Poehlein A."/>
            <person name="Daniel R."/>
        </authorList>
    </citation>
    <scope>NUCLEOTIDE SEQUENCE [LARGE SCALE GENOMIC DNA]</scope>
    <source>
        <strain evidence="16 17">DSM 100320</strain>
    </source>
</reference>
<dbReference type="GO" id="GO:0008817">
    <property type="term" value="F:corrinoid adenosyltransferase activity"/>
    <property type="evidence" value="ECO:0007669"/>
    <property type="project" value="UniProtKB-UniRule"/>
</dbReference>
<evidence type="ECO:0000256" key="3">
    <source>
        <dbReference type="ARBA" id="ARBA00012454"/>
    </source>
</evidence>
<evidence type="ECO:0000256" key="12">
    <source>
        <dbReference type="ARBA" id="ARBA00048555"/>
    </source>
</evidence>
<proteinExistence type="inferred from homology"/>
<evidence type="ECO:0000256" key="11">
    <source>
        <dbReference type="ARBA" id="ARBA00033354"/>
    </source>
</evidence>
<evidence type="ECO:0000256" key="7">
    <source>
        <dbReference type="ARBA" id="ARBA00022741"/>
    </source>
</evidence>
<keyword evidence="5 14" id="KW-0169">Cobalamin biosynthesis</keyword>
<dbReference type="NCBIfam" id="TIGR00636">
    <property type="entry name" value="PduO_Nterm"/>
    <property type="match status" value="1"/>
</dbReference>
<dbReference type="InterPro" id="IPR016030">
    <property type="entry name" value="CblAdoTrfase-like"/>
</dbReference>
<evidence type="ECO:0000256" key="2">
    <source>
        <dbReference type="ARBA" id="ARBA00007487"/>
    </source>
</evidence>
<dbReference type="PANTHER" id="PTHR12213">
    <property type="entry name" value="CORRINOID ADENOSYLTRANSFERASE"/>
    <property type="match status" value="1"/>
</dbReference>
<comment type="pathway">
    <text evidence="1 14">Cofactor biosynthesis; adenosylcobalamin biosynthesis; adenosylcobalamin from cob(II)yrinate a,c-diamide: step 2/7.</text>
</comment>
<dbReference type="PANTHER" id="PTHR12213:SF0">
    <property type="entry name" value="CORRINOID ADENOSYLTRANSFERASE MMAB"/>
    <property type="match status" value="1"/>
</dbReference>
<evidence type="ECO:0000256" key="5">
    <source>
        <dbReference type="ARBA" id="ARBA00022573"/>
    </source>
</evidence>
<evidence type="ECO:0000256" key="9">
    <source>
        <dbReference type="ARBA" id="ARBA00031529"/>
    </source>
</evidence>